<feature type="transmembrane region" description="Helical" evidence="4">
    <location>
        <begin position="433"/>
        <end position="457"/>
    </location>
</feature>
<feature type="transmembrane region" description="Helical" evidence="4">
    <location>
        <begin position="322"/>
        <end position="343"/>
    </location>
</feature>
<organism evidence="6 7">
    <name type="scientific">Bradyrhizobium algeriense</name>
    <dbReference type="NCBI Taxonomy" id="634784"/>
    <lineage>
        <taxon>Bacteria</taxon>
        <taxon>Pseudomonadati</taxon>
        <taxon>Pseudomonadota</taxon>
        <taxon>Alphaproteobacteria</taxon>
        <taxon>Hyphomicrobiales</taxon>
        <taxon>Nitrobacteraceae</taxon>
        <taxon>Bradyrhizobium</taxon>
    </lineage>
</organism>
<keyword evidence="2 4" id="KW-1133">Transmembrane helix</keyword>
<accession>A0ABU8BIN2</accession>
<dbReference type="CDD" id="cd17353">
    <property type="entry name" value="MFS_OFA_like"/>
    <property type="match status" value="1"/>
</dbReference>
<feature type="transmembrane region" description="Helical" evidence="4">
    <location>
        <begin position="469"/>
        <end position="488"/>
    </location>
</feature>
<feature type="transmembrane region" description="Helical" evidence="4">
    <location>
        <begin position="78"/>
        <end position="102"/>
    </location>
</feature>
<dbReference type="EMBL" id="JAZHRV010000001">
    <property type="protein sequence ID" value="MEH2557977.1"/>
    <property type="molecule type" value="Genomic_DNA"/>
</dbReference>
<feature type="transmembrane region" description="Helical" evidence="4">
    <location>
        <begin position="193"/>
        <end position="211"/>
    </location>
</feature>
<feature type="transmembrane region" description="Helical" evidence="4">
    <location>
        <begin position="260"/>
        <end position="282"/>
    </location>
</feature>
<evidence type="ECO:0000256" key="1">
    <source>
        <dbReference type="ARBA" id="ARBA00022692"/>
    </source>
</evidence>
<feature type="transmembrane region" description="Helical" evidence="4">
    <location>
        <begin position="374"/>
        <end position="396"/>
    </location>
</feature>
<dbReference type="PANTHER" id="PTHR11360:SF317">
    <property type="entry name" value="MAJOR FACILITATOR SUPERFAMILY (MFS) PROFILE DOMAIN-CONTAINING PROTEIN-RELATED"/>
    <property type="match status" value="1"/>
</dbReference>
<evidence type="ECO:0000259" key="5">
    <source>
        <dbReference type="PROSITE" id="PS50850"/>
    </source>
</evidence>
<evidence type="ECO:0000313" key="6">
    <source>
        <dbReference type="EMBL" id="MEH2557977.1"/>
    </source>
</evidence>
<feature type="transmembrane region" description="Helical" evidence="4">
    <location>
        <begin position="408"/>
        <end position="427"/>
    </location>
</feature>
<feature type="transmembrane region" description="Helical" evidence="4">
    <location>
        <begin position="138"/>
        <end position="155"/>
    </location>
</feature>
<dbReference type="InterPro" id="IPR011701">
    <property type="entry name" value="MFS"/>
</dbReference>
<comment type="caution">
    <text evidence="6">The sequence shown here is derived from an EMBL/GenBank/DDBJ whole genome shotgun (WGS) entry which is preliminary data.</text>
</comment>
<feature type="transmembrane region" description="Helical" evidence="4">
    <location>
        <begin position="232"/>
        <end position="254"/>
    </location>
</feature>
<protein>
    <submittedName>
        <fullName evidence="6">MFS family permease</fullName>
    </submittedName>
</protein>
<dbReference type="InterPro" id="IPR020846">
    <property type="entry name" value="MFS_dom"/>
</dbReference>
<reference evidence="6 7" key="1">
    <citation type="submission" date="2024-02" db="EMBL/GenBank/DDBJ databases">
        <title>Adaptive strategies in a cosmopolitan and abundant soil bacterium.</title>
        <authorList>
            <person name="Carini P."/>
        </authorList>
    </citation>
    <scope>NUCLEOTIDE SEQUENCE [LARGE SCALE GENOMIC DNA]</scope>
    <source>
        <strain evidence="6 7">AZCC 1608</strain>
    </source>
</reference>
<keyword evidence="7" id="KW-1185">Reference proteome</keyword>
<name>A0ABU8BIN2_9BRAD</name>
<keyword evidence="3 4" id="KW-0472">Membrane</keyword>
<dbReference type="InterPro" id="IPR050327">
    <property type="entry name" value="Proton-linked_MCT"/>
</dbReference>
<sequence length="597" mass="64051">MRVAVPARSGIAWDSRMGLFHCVAEDDGIEDVKKRPIQHGLQGKIAMTTISSAGSIPGAGTGFLDKERTIATAGFNRWLVPPAALCIHLCIGMAYGFSVFWLPLSRAIGVTAPKACPDMTLVQELFTTTCDWKVASMGWMYTLFFVLLGVSAAIWGGWLERVGPRKAGFVSALCWCGGLVLGAIGIITHQLWLLWLGSGVIGGIGLGLGYISPVSTLVKWFPDRRGMATGMAIMGFGGGAMIGAPLANLLMNYFKSPTSVGAWETFIAMGAIYFVFMMIGAFRYRIPPAGWRPEGWTPPTKANAMISQNHVHLKDAHKTPQFWLIWWVLCLNVSAGIGVIGMASPMLQEIFAGKLIGLPDVGFNQLDAAQKATIAGIAAGFAGLLSLFNIGGRFFWASLSDKMGRKNTYYTFFILGIVLYALAPTFAAMGSKLLFVLGFGIILSMYGGGFATVPAYLADMFGTQFVGAIHGRLLTAWSTAGIIGPVVVNYIREFQLAAGVPRDQLYNTTMYILCAMLIAGLICNYLIKPVDKKWHMSDAEVAKLQAATASAGQSGPSGSYGIGFGGLDAKTALFWAFVGIPLAWGVWKTLESAVKIF</sequence>
<gene>
    <name evidence="6" type="ORF">V1286_005506</name>
</gene>
<evidence type="ECO:0000313" key="7">
    <source>
        <dbReference type="Proteomes" id="UP001364224"/>
    </source>
</evidence>
<evidence type="ECO:0000256" key="4">
    <source>
        <dbReference type="SAM" id="Phobius"/>
    </source>
</evidence>
<feature type="domain" description="Major facilitator superfamily (MFS) profile" evidence="5">
    <location>
        <begin position="89"/>
        <end position="532"/>
    </location>
</feature>
<keyword evidence="1 4" id="KW-0812">Transmembrane</keyword>
<dbReference type="SUPFAM" id="SSF103473">
    <property type="entry name" value="MFS general substrate transporter"/>
    <property type="match status" value="1"/>
</dbReference>
<proteinExistence type="predicted"/>
<dbReference type="PANTHER" id="PTHR11360">
    <property type="entry name" value="MONOCARBOXYLATE TRANSPORTER"/>
    <property type="match status" value="1"/>
</dbReference>
<dbReference type="Gene3D" id="1.20.1250.20">
    <property type="entry name" value="MFS general substrate transporter like domains"/>
    <property type="match status" value="2"/>
</dbReference>
<dbReference type="Pfam" id="PF07690">
    <property type="entry name" value="MFS_1"/>
    <property type="match status" value="1"/>
</dbReference>
<dbReference type="Proteomes" id="UP001364224">
    <property type="component" value="Unassembled WGS sequence"/>
</dbReference>
<feature type="transmembrane region" description="Helical" evidence="4">
    <location>
        <begin position="167"/>
        <end position="187"/>
    </location>
</feature>
<evidence type="ECO:0000256" key="2">
    <source>
        <dbReference type="ARBA" id="ARBA00022989"/>
    </source>
</evidence>
<dbReference type="PROSITE" id="PS50850">
    <property type="entry name" value="MFS"/>
    <property type="match status" value="1"/>
</dbReference>
<dbReference type="InterPro" id="IPR036259">
    <property type="entry name" value="MFS_trans_sf"/>
</dbReference>
<evidence type="ECO:0000256" key="3">
    <source>
        <dbReference type="ARBA" id="ARBA00023136"/>
    </source>
</evidence>
<feature type="transmembrane region" description="Helical" evidence="4">
    <location>
        <begin position="508"/>
        <end position="527"/>
    </location>
</feature>